<dbReference type="OMA" id="YIHVSLY"/>
<comment type="subcellular location">
    <subcellularLocation>
        <location evidence="3">Cytoplasm</location>
    </subcellularLocation>
</comment>
<feature type="domain" description="Ribosome maturation factor RimP C-terminal" evidence="5">
    <location>
        <begin position="86"/>
        <end position="149"/>
    </location>
</feature>
<feature type="domain" description="Ribosome maturation factor RimP N-terminal" evidence="4">
    <location>
        <begin position="12"/>
        <end position="83"/>
    </location>
</feature>
<dbReference type="PANTHER" id="PTHR33867">
    <property type="entry name" value="RIBOSOME MATURATION FACTOR RIMP"/>
    <property type="match status" value="1"/>
</dbReference>
<dbReference type="SUPFAM" id="SSF74942">
    <property type="entry name" value="YhbC-like, C-terminal domain"/>
    <property type="match status" value="1"/>
</dbReference>
<evidence type="ECO:0000256" key="2">
    <source>
        <dbReference type="ARBA" id="ARBA00022517"/>
    </source>
</evidence>
<evidence type="ECO:0000259" key="4">
    <source>
        <dbReference type="Pfam" id="PF02576"/>
    </source>
</evidence>
<dbReference type="PANTHER" id="PTHR33867:SF1">
    <property type="entry name" value="RIBOSOME MATURATION FACTOR RIMP"/>
    <property type="match status" value="1"/>
</dbReference>
<organism evidence="6 7">
    <name type="scientific">Thermacetogenium phaeum</name>
    <dbReference type="NCBI Taxonomy" id="85874"/>
    <lineage>
        <taxon>Bacteria</taxon>
        <taxon>Bacillati</taxon>
        <taxon>Bacillota</taxon>
        <taxon>Clostridia</taxon>
        <taxon>Thermoanaerobacterales</taxon>
        <taxon>Thermoanaerobacteraceae</taxon>
        <taxon>Thermacetogenium</taxon>
    </lineage>
</organism>
<dbReference type="PATRIC" id="fig|85874.4.peg.1635"/>
<dbReference type="Proteomes" id="UP000053326">
    <property type="component" value="Unassembled WGS sequence"/>
</dbReference>
<evidence type="ECO:0000256" key="1">
    <source>
        <dbReference type="ARBA" id="ARBA00022490"/>
    </source>
</evidence>
<dbReference type="Gene3D" id="2.30.30.180">
    <property type="entry name" value="Ribosome maturation factor RimP, C-terminal domain"/>
    <property type="match status" value="1"/>
</dbReference>
<keyword evidence="2 3" id="KW-0690">Ribosome biogenesis</keyword>
<comment type="function">
    <text evidence="3">Required for maturation of 30S ribosomal subunits.</text>
</comment>
<dbReference type="GO" id="GO:0006412">
    <property type="term" value="P:translation"/>
    <property type="evidence" value="ECO:0007669"/>
    <property type="project" value="TreeGrafter"/>
</dbReference>
<keyword evidence="1 3" id="KW-0963">Cytoplasm</keyword>
<comment type="similarity">
    <text evidence="3">Belongs to the RimP family.</text>
</comment>
<dbReference type="InterPro" id="IPR028998">
    <property type="entry name" value="RimP_C"/>
</dbReference>
<dbReference type="AlphaFoldDB" id="A0A101FGV7"/>
<dbReference type="Gene3D" id="3.30.300.70">
    <property type="entry name" value="RimP-like superfamily, N-terminal"/>
    <property type="match status" value="1"/>
</dbReference>
<sequence>MASVSDRVTDVIMPLLARESLELVDVEYKKEGAAWYLRVFIDKPGGVQLGDCEKASLLIGSELDKHDIIPHRYYLEVSSPGVERPLKKPEDFLRFRGSEIVVRTTAKFEGNKNFQGKIVDYDEDDRVVIETADGLLKIPHSLISKARLKVF</sequence>
<comment type="caution">
    <text evidence="6">The sequence shown here is derived from an EMBL/GenBank/DDBJ whole genome shotgun (WGS) entry which is preliminary data.</text>
</comment>
<dbReference type="Pfam" id="PF17384">
    <property type="entry name" value="DUF150_C"/>
    <property type="match status" value="1"/>
</dbReference>
<evidence type="ECO:0000259" key="5">
    <source>
        <dbReference type="Pfam" id="PF17384"/>
    </source>
</evidence>
<dbReference type="InterPro" id="IPR028989">
    <property type="entry name" value="RimP_N"/>
</dbReference>
<dbReference type="GO" id="GO:0000028">
    <property type="term" value="P:ribosomal small subunit assembly"/>
    <property type="evidence" value="ECO:0007669"/>
    <property type="project" value="TreeGrafter"/>
</dbReference>
<gene>
    <name evidence="3" type="primary">rimP</name>
    <name evidence="6" type="ORF">XD66_0489</name>
</gene>
<evidence type="ECO:0000313" key="6">
    <source>
        <dbReference type="EMBL" id="KUK36810.1"/>
    </source>
</evidence>
<dbReference type="SUPFAM" id="SSF75420">
    <property type="entry name" value="YhbC-like, N-terminal domain"/>
    <property type="match status" value="1"/>
</dbReference>
<dbReference type="FunFam" id="3.30.300.70:FF:000001">
    <property type="entry name" value="Ribosome maturation factor RimP"/>
    <property type="match status" value="1"/>
</dbReference>
<dbReference type="Pfam" id="PF02576">
    <property type="entry name" value="RimP_N"/>
    <property type="match status" value="1"/>
</dbReference>
<dbReference type="CDD" id="cd01734">
    <property type="entry name" value="YlxS_C"/>
    <property type="match status" value="1"/>
</dbReference>
<dbReference type="InterPro" id="IPR036847">
    <property type="entry name" value="RimP_C_sf"/>
</dbReference>
<evidence type="ECO:0000256" key="3">
    <source>
        <dbReference type="HAMAP-Rule" id="MF_01077"/>
    </source>
</evidence>
<dbReference type="EMBL" id="LGFO01000039">
    <property type="protein sequence ID" value="KUK36810.1"/>
    <property type="molecule type" value="Genomic_DNA"/>
</dbReference>
<dbReference type="GO" id="GO:0005829">
    <property type="term" value="C:cytosol"/>
    <property type="evidence" value="ECO:0007669"/>
    <property type="project" value="TreeGrafter"/>
</dbReference>
<name>A0A101FGV7_9THEO</name>
<protein>
    <recommendedName>
        <fullName evidence="3">Ribosome maturation factor RimP</fullName>
    </recommendedName>
</protein>
<proteinExistence type="inferred from homology"/>
<dbReference type="HAMAP" id="MF_01077">
    <property type="entry name" value="RimP"/>
    <property type="match status" value="1"/>
</dbReference>
<dbReference type="InterPro" id="IPR003728">
    <property type="entry name" value="Ribosome_maturation_RimP"/>
</dbReference>
<accession>A0A101FGV7</accession>
<evidence type="ECO:0000313" key="7">
    <source>
        <dbReference type="Proteomes" id="UP000053326"/>
    </source>
</evidence>
<reference evidence="7" key="1">
    <citation type="journal article" date="2015" name="MBio">
        <title>Genome-Resolved Metagenomic Analysis Reveals Roles for Candidate Phyla and Other Microbial Community Members in Biogeochemical Transformations in Oil Reservoirs.</title>
        <authorList>
            <person name="Hu P."/>
            <person name="Tom L."/>
            <person name="Singh A."/>
            <person name="Thomas B.C."/>
            <person name="Baker B.J."/>
            <person name="Piceno Y.M."/>
            <person name="Andersen G.L."/>
            <person name="Banfield J.F."/>
        </authorList>
    </citation>
    <scope>NUCLEOTIDE SEQUENCE [LARGE SCALE GENOMIC DNA]</scope>
</reference>
<dbReference type="InterPro" id="IPR035956">
    <property type="entry name" value="RimP_N_sf"/>
</dbReference>